<reference evidence="5 6" key="1">
    <citation type="submission" date="2024-04" db="EMBL/GenBank/DDBJ databases">
        <authorList>
            <person name="Waldvogel A.-M."/>
            <person name="Schoenle A."/>
        </authorList>
    </citation>
    <scope>NUCLEOTIDE SEQUENCE [LARGE SCALE GENOMIC DNA]</scope>
</reference>
<gene>
    <name evidence="5" type="ORF">KC01_LOCUS24326</name>
</gene>
<dbReference type="PROSITE" id="PS50853">
    <property type="entry name" value="FN3"/>
    <property type="match status" value="1"/>
</dbReference>
<protein>
    <recommendedName>
        <fullName evidence="4">Fibronectin type-III domain-containing protein</fullName>
    </recommendedName>
</protein>
<dbReference type="PANTHER" id="PTHR46708">
    <property type="entry name" value="TENASCIN"/>
    <property type="match status" value="1"/>
</dbReference>
<dbReference type="SMART" id="SM00060">
    <property type="entry name" value="FN3"/>
    <property type="match status" value="1"/>
</dbReference>
<organism evidence="5 6">
    <name type="scientific">Knipowitschia caucasica</name>
    <name type="common">Caucasian dwarf goby</name>
    <name type="synonym">Pomatoschistus caucasicus</name>
    <dbReference type="NCBI Taxonomy" id="637954"/>
    <lineage>
        <taxon>Eukaryota</taxon>
        <taxon>Metazoa</taxon>
        <taxon>Chordata</taxon>
        <taxon>Craniata</taxon>
        <taxon>Vertebrata</taxon>
        <taxon>Euteleostomi</taxon>
        <taxon>Actinopterygii</taxon>
        <taxon>Neopterygii</taxon>
        <taxon>Teleostei</taxon>
        <taxon>Neoteleostei</taxon>
        <taxon>Acanthomorphata</taxon>
        <taxon>Gobiaria</taxon>
        <taxon>Gobiiformes</taxon>
        <taxon>Gobioidei</taxon>
        <taxon>Gobiidae</taxon>
        <taxon>Gobiinae</taxon>
        <taxon>Knipowitschia</taxon>
    </lineage>
</organism>
<evidence type="ECO:0000256" key="3">
    <source>
        <dbReference type="SAM" id="SignalP"/>
    </source>
</evidence>
<dbReference type="PANTHER" id="PTHR46708:SF11">
    <property type="entry name" value="RECEPTOR-TYPE TYROSINE-PROTEIN PHOSPHATASE ETA-LIKE"/>
    <property type="match status" value="1"/>
</dbReference>
<dbReference type="InterPro" id="IPR050991">
    <property type="entry name" value="ECM_Regulatory_Proteins"/>
</dbReference>
<feature type="compositionally biased region" description="Basic and acidic residues" evidence="2">
    <location>
        <begin position="212"/>
        <end position="227"/>
    </location>
</feature>
<proteinExistence type="predicted"/>
<evidence type="ECO:0000313" key="6">
    <source>
        <dbReference type="Proteomes" id="UP001497482"/>
    </source>
</evidence>
<dbReference type="CDD" id="cd00063">
    <property type="entry name" value="FN3"/>
    <property type="match status" value="2"/>
</dbReference>
<feature type="signal peptide" evidence="3">
    <location>
        <begin position="1"/>
        <end position="22"/>
    </location>
</feature>
<keyword evidence="3" id="KW-0732">Signal</keyword>
<dbReference type="AlphaFoldDB" id="A0AAV2L516"/>
<feature type="chain" id="PRO_5043348694" description="Fibronectin type-III domain-containing protein" evidence="3">
    <location>
        <begin position="23"/>
        <end position="227"/>
    </location>
</feature>
<feature type="region of interest" description="Disordered" evidence="2">
    <location>
        <begin position="205"/>
        <end position="227"/>
    </location>
</feature>
<dbReference type="Pfam" id="PF00041">
    <property type="entry name" value="fn3"/>
    <property type="match status" value="2"/>
</dbReference>
<evidence type="ECO:0000256" key="2">
    <source>
        <dbReference type="SAM" id="MobiDB-lite"/>
    </source>
</evidence>
<dbReference type="EMBL" id="OZ035842">
    <property type="protein sequence ID" value="CAL1595534.1"/>
    <property type="molecule type" value="Genomic_DNA"/>
</dbReference>
<accession>A0AAV2L516</accession>
<evidence type="ECO:0000259" key="4">
    <source>
        <dbReference type="PROSITE" id="PS50853"/>
    </source>
</evidence>
<dbReference type="InterPro" id="IPR013783">
    <property type="entry name" value="Ig-like_fold"/>
</dbReference>
<evidence type="ECO:0000256" key="1">
    <source>
        <dbReference type="ARBA" id="ARBA00022737"/>
    </source>
</evidence>
<evidence type="ECO:0000313" key="5">
    <source>
        <dbReference type="EMBL" id="CAL1595534.1"/>
    </source>
</evidence>
<keyword evidence="1" id="KW-0677">Repeat</keyword>
<dbReference type="Proteomes" id="UP001497482">
    <property type="component" value="Chromosome 20"/>
</dbReference>
<dbReference type="InterPro" id="IPR003961">
    <property type="entry name" value="FN3_dom"/>
</dbReference>
<dbReference type="SUPFAM" id="SSF49265">
    <property type="entry name" value="Fibronectin type III"/>
    <property type="match status" value="1"/>
</dbReference>
<dbReference type="Gene3D" id="2.60.40.10">
    <property type="entry name" value="Immunoglobulins"/>
    <property type="match status" value="2"/>
</dbReference>
<keyword evidence="6" id="KW-1185">Reference proteome</keyword>
<name>A0AAV2L516_KNICA</name>
<feature type="domain" description="Fibronectin type-III" evidence="4">
    <location>
        <begin position="89"/>
        <end position="176"/>
    </location>
</feature>
<sequence>MQALFTLCTAVVFSCIFEISQAQCNGTSCNGSVQVTTTTTSISVPNCNLSIEGSTNQSSVLTDLTPGEVFTVQAHCFNCCLNATTKPESVLNLTVTDVTTSSLSLNWTKPQGRSSIYSVQWTDGGHSKEETVTETFRVISNLTPGVEYNITVTAVAGDGETKGSGVSISQFTKPESVLNLTVTDVTTSSLSLNWTKPQGRSSIYSVQWTDGGDSKEETETVKQKEVV</sequence>
<dbReference type="InterPro" id="IPR036116">
    <property type="entry name" value="FN3_sf"/>
</dbReference>